<dbReference type="InterPro" id="IPR000210">
    <property type="entry name" value="BTB/POZ_dom"/>
</dbReference>
<dbReference type="Gene3D" id="1.25.40.420">
    <property type="match status" value="1"/>
</dbReference>
<organism evidence="2 3">
    <name type="scientific">Coptotermes formosanus</name>
    <name type="common">Formosan subterranean termite</name>
    <dbReference type="NCBI Taxonomy" id="36987"/>
    <lineage>
        <taxon>Eukaryota</taxon>
        <taxon>Metazoa</taxon>
        <taxon>Ecdysozoa</taxon>
        <taxon>Arthropoda</taxon>
        <taxon>Hexapoda</taxon>
        <taxon>Insecta</taxon>
        <taxon>Pterygota</taxon>
        <taxon>Neoptera</taxon>
        <taxon>Polyneoptera</taxon>
        <taxon>Dictyoptera</taxon>
        <taxon>Blattodea</taxon>
        <taxon>Blattoidea</taxon>
        <taxon>Termitoidae</taxon>
        <taxon>Rhinotermitidae</taxon>
        <taxon>Coptotermes</taxon>
    </lineage>
</organism>
<dbReference type="InParanoid" id="A0A6L2PL98"/>
<gene>
    <name evidence="2" type="ORF">Cfor_12881</name>
</gene>
<dbReference type="Pfam" id="PF00651">
    <property type="entry name" value="BTB"/>
    <property type="match status" value="1"/>
</dbReference>
<dbReference type="SUPFAM" id="SSF54695">
    <property type="entry name" value="POZ domain"/>
    <property type="match status" value="1"/>
</dbReference>
<dbReference type="InterPro" id="IPR011333">
    <property type="entry name" value="SKP1/BTB/POZ_sf"/>
</dbReference>
<evidence type="ECO:0000313" key="3">
    <source>
        <dbReference type="Proteomes" id="UP000502823"/>
    </source>
</evidence>
<sequence length="373" mass="41838">FGSNPMAGMNSGVELLVPTVSDIIFKYTWLIKKYGHSINKKDSFDSPAFDFNVNGLQTRWNMSIRFWKGPEGKRLNNPVVLCLNLLSCCTEEPEQARVRFQFGVYNVEIKQWEMCHVSRVVLHLQNTHELLSLGYRDLNILDRHMESPGGDVSVFVKLQLVPTEAERHSLSQDLARMLCHTTHPGDIILQGDGERKFPAHSCLLSARSPVLAAMIKSHEQQLQSEKHDTADDKHDKCLELPGLSDDILQELLRYIYTDHVDNLDTTASTLLPVGQNYHMPGLKLLCERTLIETITPERVASLLLLADQFGCDSLKRAALAYCEDNATSIKKSLAWRVMEIVNPDLFMEACEAGLGSSISSNLDSIPSDTELGL</sequence>
<dbReference type="PANTHER" id="PTHR24413">
    <property type="entry name" value="SPECKLE-TYPE POZ PROTEIN"/>
    <property type="match status" value="1"/>
</dbReference>
<comment type="caution">
    <text evidence="2">The sequence shown here is derived from an EMBL/GenBank/DDBJ whole genome shotgun (WGS) entry which is preliminary data.</text>
</comment>
<dbReference type="OrthoDB" id="6359816at2759"/>
<keyword evidence="3" id="KW-1185">Reference proteome</keyword>
<proteinExistence type="predicted"/>
<dbReference type="EMBL" id="BLKM01000294">
    <property type="protein sequence ID" value="GFG31318.1"/>
    <property type="molecule type" value="Genomic_DNA"/>
</dbReference>
<reference evidence="3" key="1">
    <citation type="submission" date="2020-01" db="EMBL/GenBank/DDBJ databases">
        <title>Draft genome sequence of the Termite Coptotermes fromosanus.</title>
        <authorList>
            <person name="Itakura S."/>
            <person name="Yosikawa Y."/>
            <person name="Umezawa K."/>
        </authorList>
    </citation>
    <scope>NUCLEOTIDE SEQUENCE [LARGE SCALE GENOMIC DNA]</scope>
</reference>
<name>A0A6L2PL98_COPFO</name>
<feature type="non-terminal residue" evidence="2">
    <location>
        <position position="1"/>
    </location>
</feature>
<dbReference type="Gene3D" id="3.30.710.10">
    <property type="entry name" value="Potassium Channel Kv1.1, Chain A"/>
    <property type="match status" value="1"/>
</dbReference>
<dbReference type="Proteomes" id="UP000502823">
    <property type="component" value="Unassembled WGS sequence"/>
</dbReference>
<protein>
    <recommendedName>
        <fullName evidence="1">BTB domain-containing protein</fullName>
    </recommendedName>
</protein>
<accession>A0A6L2PL98</accession>
<dbReference type="SMART" id="SM00225">
    <property type="entry name" value="BTB"/>
    <property type="match status" value="1"/>
</dbReference>
<evidence type="ECO:0000313" key="2">
    <source>
        <dbReference type="EMBL" id="GFG31318.1"/>
    </source>
</evidence>
<dbReference type="PROSITE" id="PS50097">
    <property type="entry name" value="BTB"/>
    <property type="match status" value="1"/>
</dbReference>
<evidence type="ECO:0000259" key="1">
    <source>
        <dbReference type="PROSITE" id="PS50097"/>
    </source>
</evidence>
<dbReference type="AlphaFoldDB" id="A0A6L2PL98"/>
<feature type="domain" description="BTB" evidence="1">
    <location>
        <begin position="185"/>
        <end position="264"/>
    </location>
</feature>